<dbReference type="EMBL" id="LZIN01000105">
    <property type="protein sequence ID" value="OBF99489.1"/>
    <property type="molecule type" value="Genomic_DNA"/>
</dbReference>
<organism evidence="3 4">
    <name type="scientific">Mycolicibacter sinensis (strain JDM601)</name>
    <name type="common">Mycobacterium sinense</name>
    <dbReference type="NCBI Taxonomy" id="875328"/>
    <lineage>
        <taxon>Bacteria</taxon>
        <taxon>Bacillati</taxon>
        <taxon>Actinomycetota</taxon>
        <taxon>Actinomycetes</taxon>
        <taxon>Mycobacteriales</taxon>
        <taxon>Mycobacteriaceae</taxon>
        <taxon>Mycolicibacter</taxon>
    </lineage>
</organism>
<dbReference type="AlphaFoldDB" id="A0A1A2E5W1"/>
<proteinExistence type="predicted"/>
<dbReference type="Pfam" id="PF09995">
    <property type="entry name" value="MPAB_Lcp_cat"/>
    <property type="match status" value="1"/>
</dbReference>
<dbReference type="GO" id="GO:0016491">
    <property type="term" value="F:oxidoreductase activity"/>
    <property type="evidence" value="ECO:0007669"/>
    <property type="project" value="InterPro"/>
</dbReference>
<evidence type="ECO:0000256" key="1">
    <source>
        <dbReference type="SAM" id="MobiDB-lite"/>
    </source>
</evidence>
<feature type="region of interest" description="Disordered" evidence="1">
    <location>
        <begin position="1"/>
        <end position="33"/>
    </location>
</feature>
<comment type="caution">
    <text evidence="3">The sequence shown here is derived from an EMBL/GenBank/DDBJ whole genome shotgun (WGS) entry which is preliminary data.</text>
</comment>
<dbReference type="Proteomes" id="UP000093985">
    <property type="component" value="Unassembled WGS sequence"/>
</dbReference>
<reference evidence="4" key="1">
    <citation type="submission" date="2016-06" db="EMBL/GenBank/DDBJ databases">
        <authorList>
            <person name="Sutton G."/>
            <person name="Brinkac L."/>
            <person name="Sanka R."/>
            <person name="Adams M."/>
            <person name="Lau E."/>
            <person name="Mehaffy C."/>
            <person name="Tameris M."/>
            <person name="Hatherill M."/>
            <person name="Hanekom W."/>
            <person name="Mahomed H."/>
            <person name="Mcshane H."/>
        </authorList>
    </citation>
    <scope>NUCLEOTIDE SEQUENCE [LARGE SCALE GENOMIC DNA]</scope>
    <source>
        <strain evidence="4">852014-51077_SCH5608930-a</strain>
    </source>
</reference>
<dbReference type="InterPro" id="IPR018713">
    <property type="entry name" value="MPAB/Lcp_cat_dom"/>
</dbReference>
<name>A0A1A2E5W1_MYCSD</name>
<dbReference type="PANTHER" id="PTHR36151">
    <property type="entry name" value="BLR2777 PROTEIN"/>
    <property type="match status" value="1"/>
</dbReference>
<dbReference type="OrthoDB" id="3422701at2"/>
<evidence type="ECO:0000313" key="4">
    <source>
        <dbReference type="Proteomes" id="UP000093985"/>
    </source>
</evidence>
<dbReference type="RefSeq" id="WP_064857170.1">
    <property type="nucleotide sequence ID" value="NZ_LZIM01000060.1"/>
</dbReference>
<sequence>MTTGAGLEQVERPVSAPPDPTRRRAPQQQHGVDMSDGMFGLSLMAGSANVIMQLARPGVGYGVLESKVDSGRADLHPFKRARTTIGYLAVVALGSAAERQAFKDAVDGAHRQVRSTKGSPVKYNAFDPELQLWVAACLYKGSVDLYRMFYGEMDDEAAERHYQEAKIFGTALQMKEEMWPADREAFDKYWQDQLNTNIHIDGPIRDYLYRIAAVRMRGVTLPGPLHKLVEGPMLFITTGFLPQRFRDEMRLSWDADKQRQFDALIALLRIVNNVTPGPLRRFPFNALMADMRWRMRTGRPLV</sequence>
<dbReference type="PANTHER" id="PTHR36151:SF3">
    <property type="entry name" value="ER-BOUND OXYGENASE MPAB_MPAB'_RUBBER OXYGENASE CATALYTIC DOMAIN-CONTAINING PROTEIN"/>
    <property type="match status" value="1"/>
</dbReference>
<accession>A0A1A2E5W1</accession>
<protein>
    <recommendedName>
        <fullName evidence="2">ER-bound oxygenase mpaB/mpaB'/Rubber oxygenase catalytic domain-containing protein</fullName>
    </recommendedName>
</protein>
<evidence type="ECO:0000313" key="3">
    <source>
        <dbReference type="EMBL" id="OBF99489.1"/>
    </source>
</evidence>
<evidence type="ECO:0000259" key="2">
    <source>
        <dbReference type="Pfam" id="PF09995"/>
    </source>
</evidence>
<feature type="domain" description="ER-bound oxygenase mpaB/mpaB'/Rubber oxygenase catalytic" evidence="2">
    <location>
        <begin position="39"/>
        <end position="269"/>
    </location>
</feature>
<gene>
    <name evidence="3" type="ORF">A5771_19130</name>
</gene>